<evidence type="ECO:0000256" key="4">
    <source>
        <dbReference type="ARBA" id="ARBA00022692"/>
    </source>
</evidence>
<evidence type="ECO:0000256" key="3">
    <source>
        <dbReference type="ARBA" id="ARBA00022448"/>
    </source>
</evidence>
<dbReference type="InterPro" id="IPR038377">
    <property type="entry name" value="Na/Glc_symporter_sf"/>
</dbReference>
<evidence type="ECO:0000256" key="5">
    <source>
        <dbReference type="ARBA" id="ARBA00022989"/>
    </source>
</evidence>
<dbReference type="OrthoDB" id="6132759at2759"/>
<feature type="transmembrane region" description="Helical" evidence="9">
    <location>
        <begin position="378"/>
        <end position="399"/>
    </location>
</feature>
<sequence length="537" mass="57734">MPQPSLAASHGIIFATYGLFFLMGTGLAWTLRHNLRGGFLSANRTQTALPVALNFIASGLGSSVLFAYPELATITGVQGVVVYALSSALPLLIFAGLGSLIRKKTPHGFVLTEWTRQRYGSAAMLYLSFATLVTLFLYMTAELSAIGHVVTALTRVNQLPVMIVQVVVTAAYTSLGGFRISFLTDNIQGAMVIGLIIIAAATIGALTDIDTSLIKESGFLKPTLLGWQLLYILPVCILTNYFFLSNFWLRAFASKTDKDLWIGVSMATVFILIVLVMLGCSGLVAVWSGALPMEDIPRDGSAAFFLLLNSLPAWVVGIALVMVVTLSCASFDTLLTAMVSSASNDLFRNRLNIWWVRLGAVLICVPSIVIALRAPSILQIYLISDLVSACVIPVLVIGLSDRCYWWRGFEVITGGVGGILSAFFFGLVYYGGDVRRAGNLLLISEGLYANDWSVFGLFVAAPVGSLLFALVALGGRLGVQYLWAKRTGRRFTALDPPISVEAPSDVASFRPSASGDDVADVTTQQEEPTSKQAGKFF</sequence>
<evidence type="ECO:0000256" key="9">
    <source>
        <dbReference type="SAM" id="Phobius"/>
    </source>
</evidence>
<feature type="transmembrane region" description="Helical" evidence="9">
    <location>
        <begin position="12"/>
        <end position="31"/>
    </location>
</feature>
<feature type="transmembrane region" description="Helical" evidence="9">
    <location>
        <begin position="351"/>
        <end position="372"/>
    </location>
</feature>
<name>A0A3N2Q507_SODAK</name>
<feature type="transmembrane region" description="Helical" evidence="9">
    <location>
        <begin position="229"/>
        <end position="249"/>
    </location>
</feature>
<proteinExistence type="inferred from homology"/>
<feature type="transmembrane region" description="Helical" evidence="9">
    <location>
        <begin position="261"/>
        <end position="291"/>
    </location>
</feature>
<keyword evidence="5 9" id="KW-1133">Transmembrane helix</keyword>
<evidence type="ECO:0008006" key="12">
    <source>
        <dbReference type="Google" id="ProtNLM"/>
    </source>
</evidence>
<feature type="transmembrane region" description="Helical" evidence="9">
    <location>
        <begin position="122"/>
        <end position="139"/>
    </location>
</feature>
<feature type="compositionally biased region" description="Polar residues" evidence="8">
    <location>
        <begin position="521"/>
        <end position="537"/>
    </location>
</feature>
<dbReference type="InterPro" id="IPR001734">
    <property type="entry name" value="Na/solute_symporter"/>
</dbReference>
<keyword evidence="3" id="KW-0813">Transport</keyword>
<evidence type="ECO:0000313" key="10">
    <source>
        <dbReference type="EMBL" id="ROT41705.1"/>
    </source>
</evidence>
<comment type="subcellular location">
    <subcellularLocation>
        <location evidence="1">Membrane</location>
        <topology evidence="1">Multi-pass membrane protein</topology>
    </subcellularLocation>
</comment>
<dbReference type="RefSeq" id="XP_028469511.1">
    <property type="nucleotide sequence ID" value="XM_028613429.1"/>
</dbReference>
<dbReference type="Pfam" id="PF00474">
    <property type="entry name" value="SSF"/>
    <property type="match status" value="1"/>
</dbReference>
<protein>
    <recommendedName>
        <fullName evidence="12">Urea transporter</fullName>
    </recommendedName>
</protein>
<dbReference type="PANTHER" id="PTHR48086">
    <property type="entry name" value="SODIUM/PROLINE SYMPORTER-RELATED"/>
    <property type="match status" value="1"/>
</dbReference>
<gene>
    <name evidence="10" type="ORF">SODALDRAFT_349632</name>
</gene>
<feature type="transmembrane region" description="Helical" evidence="9">
    <location>
        <begin position="80"/>
        <end position="101"/>
    </location>
</feature>
<evidence type="ECO:0000256" key="8">
    <source>
        <dbReference type="SAM" id="MobiDB-lite"/>
    </source>
</evidence>
<dbReference type="AlphaFoldDB" id="A0A3N2Q507"/>
<dbReference type="Gene3D" id="1.20.1730.10">
    <property type="entry name" value="Sodium/glucose cotransporter"/>
    <property type="match status" value="1"/>
</dbReference>
<feature type="transmembrane region" description="Helical" evidence="9">
    <location>
        <begin position="311"/>
        <end position="339"/>
    </location>
</feature>
<feature type="transmembrane region" description="Helical" evidence="9">
    <location>
        <begin position="452"/>
        <end position="479"/>
    </location>
</feature>
<feature type="region of interest" description="Disordered" evidence="8">
    <location>
        <begin position="501"/>
        <end position="537"/>
    </location>
</feature>
<dbReference type="PROSITE" id="PS50283">
    <property type="entry name" value="NA_SOLUT_SYMP_3"/>
    <property type="match status" value="1"/>
</dbReference>
<evidence type="ECO:0000256" key="2">
    <source>
        <dbReference type="ARBA" id="ARBA00006434"/>
    </source>
</evidence>
<dbReference type="EMBL" id="ML119052">
    <property type="protein sequence ID" value="ROT41705.1"/>
    <property type="molecule type" value="Genomic_DNA"/>
</dbReference>
<feature type="transmembrane region" description="Helical" evidence="9">
    <location>
        <begin position="411"/>
        <end position="432"/>
    </location>
</feature>
<organism evidence="10 11">
    <name type="scientific">Sodiomyces alkalinus (strain CBS 110278 / VKM F-3762 / F11)</name>
    <name type="common">Alkaliphilic filamentous fungus</name>
    <dbReference type="NCBI Taxonomy" id="1314773"/>
    <lineage>
        <taxon>Eukaryota</taxon>
        <taxon>Fungi</taxon>
        <taxon>Dikarya</taxon>
        <taxon>Ascomycota</taxon>
        <taxon>Pezizomycotina</taxon>
        <taxon>Sordariomycetes</taxon>
        <taxon>Hypocreomycetidae</taxon>
        <taxon>Glomerellales</taxon>
        <taxon>Plectosphaerellaceae</taxon>
        <taxon>Sodiomyces</taxon>
    </lineage>
</organism>
<feature type="transmembrane region" description="Helical" evidence="9">
    <location>
        <begin position="159"/>
        <end position="178"/>
    </location>
</feature>
<reference evidence="10 11" key="1">
    <citation type="journal article" date="2018" name="Mol. Ecol.">
        <title>The obligate alkalophilic soda-lake fungus Sodiomyces alkalinus has shifted to a protein diet.</title>
        <authorList>
            <person name="Grum-Grzhimaylo A.A."/>
            <person name="Falkoski D.L."/>
            <person name="van den Heuvel J."/>
            <person name="Valero-Jimenez C.A."/>
            <person name="Min B."/>
            <person name="Choi I.G."/>
            <person name="Lipzen A."/>
            <person name="Daum C.G."/>
            <person name="Aanen D.K."/>
            <person name="Tsang A."/>
            <person name="Henrissat B."/>
            <person name="Bilanenko E.N."/>
            <person name="de Vries R.P."/>
            <person name="van Kan J.A.L."/>
            <person name="Grigoriev I.V."/>
            <person name="Debets A.J.M."/>
        </authorList>
    </citation>
    <scope>NUCLEOTIDE SEQUENCE [LARGE SCALE GENOMIC DNA]</scope>
    <source>
        <strain evidence="10 11">F11</strain>
    </source>
</reference>
<dbReference type="GO" id="GO:0005886">
    <property type="term" value="C:plasma membrane"/>
    <property type="evidence" value="ECO:0007669"/>
    <property type="project" value="TreeGrafter"/>
</dbReference>
<evidence type="ECO:0000256" key="1">
    <source>
        <dbReference type="ARBA" id="ARBA00004141"/>
    </source>
</evidence>
<evidence type="ECO:0000313" key="11">
    <source>
        <dbReference type="Proteomes" id="UP000272025"/>
    </source>
</evidence>
<evidence type="ECO:0000256" key="7">
    <source>
        <dbReference type="RuleBase" id="RU362091"/>
    </source>
</evidence>
<dbReference type="GeneID" id="39581907"/>
<keyword evidence="4 9" id="KW-0812">Transmembrane</keyword>
<dbReference type="Proteomes" id="UP000272025">
    <property type="component" value="Unassembled WGS sequence"/>
</dbReference>
<evidence type="ECO:0000256" key="6">
    <source>
        <dbReference type="ARBA" id="ARBA00023136"/>
    </source>
</evidence>
<dbReference type="STRING" id="1314773.A0A3N2Q507"/>
<feature type="transmembrane region" description="Helical" evidence="9">
    <location>
        <begin position="51"/>
        <end position="68"/>
    </location>
</feature>
<dbReference type="PANTHER" id="PTHR48086:SF10">
    <property type="entry name" value="AGR155CP"/>
    <property type="match status" value="1"/>
</dbReference>
<accession>A0A3N2Q507</accession>
<feature type="transmembrane region" description="Helical" evidence="9">
    <location>
        <begin position="190"/>
        <end position="209"/>
    </location>
</feature>
<keyword evidence="11" id="KW-1185">Reference proteome</keyword>
<dbReference type="InterPro" id="IPR050277">
    <property type="entry name" value="Sodium:Solute_Symporter"/>
</dbReference>
<dbReference type="GO" id="GO:0015606">
    <property type="term" value="F:spermidine transmembrane transporter activity"/>
    <property type="evidence" value="ECO:0007669"/>
    <property type="project" value="TreeGrafter"/>
</dbReference>
<comment type="similarity">
    <text evidence="2 7">Belongs to the sodium:solute symporter (SSF) (TC 2.A.21) family.</text>
</comment>
<keyword evidence="6 9" id="KW-0472">Membrane</keyword>